<gene>
    <name evidence="2" type="ORF">UFOPK4422_00096</name>
</gene>
<dbReference type="AlphaFoldDB" id="A0A6J7VTQ9"/>
<reference evidence="2" key="1">
    <citation type="submission" date="2020-05" db="EMBL/GenBank/DDBJ databases">
        <authorList>
            <person name="Chiriac C."/>
            <person name="Salcher M."/>
            <person name="Ghai R."/>
            <person name="Kavagutti S V."/>
        </authorList>
    </citation>
    <scope>NUCLEOTIDE SEQUENCE</scope>
</reference>
<dbReference type="SUPFAM" id="SSF109854">
    <property type="entry name" value="DinB/YfiT-like putative metalloenzymes"/>
    <property type="match status" value="1"/>
</dbReference>
<protein>
    <submittedName>
        <fullName evidence="2">Unannotated protein</fullName>
    </submittedName>
</protein>
<proteinExistence type="predicted"/>
<dbReference type="InterPro" id="IPR034660">
    <property type="entry name" value="DinB/YfiT-like"/>
</dbReference>
<sequence length="178" mass="19549">MNRIEIETTLNNDRVWLLKAMSELSEEQLVRPLTPSEHDASNMWTATDHFVHLALIERNFAAMIRRHIGGDSNPVGLRTDASGQPRTVEQIMATVHAMTEEWQVQHSGITLSAAIAITASARSVTLQLLSELSDEQLAETLPGAPWADGTVGGVLAANAGHGRMHWQWSKEAGLLEHD</sequence>
<dbReference type="EMBL" id="CAFBRX010000005">
    <property type="protein sequence ID" value="CAB5109716.1"/>
    <property type="molecule type" value="Genomic_DNA"/>
</dbReference>
<dbReference type="Gene3D" id="1.20.120.450">
    <property type="entry name" value="dinb family like domain"/>
    <property type="match status" value="1"/>
</dbReference>
<organism evidence="2">
    <name type="scientific">freshwater metagenome</name>
    <dbReference type="NCBI Taxonomy" id="449393"/>
    <lineage>
        <taxon>unclassified sequences</taxon>
        <taxon>metagenomes</taxon>
        <taxon>ecological metagenomes</taxon>
    </lineage>
</organism>
<evidence type="ECO:0000313" key="2">
    <source>
        <dbReference type="EMBL" id="CAB5109716.1"/>
    </source>
</evidence>
<accession>A0A6J7VTQ9</accession>
<name>A0A6J7VTQ9_9ZZZZ</name>
<feature type="domain" description="DinB-like" evidence="1">
    <location>
        <begin position="17"/>
        <end position="167"/>
    </location>
</feature>
<dbReference type="Pfam" id="PF12867">
    <property type="entry name" value="DinB_2"/>
    <property type="match status" value="1"/>
</dbReference>
<dbReference type="InterPro" id="IPR024775">
    <property type="entry name" value="DinB-like"/>
</dbReference>
<evidence type="ECO:0000259" key="1">
    <source>
        <dbReference type="Pfam" id="PF12867"/>
    </source>
</evidence>